<feature type="domain" description="Polypeptide-transport-associated ShlB-type" evidence="5">
    <location>
        <begin position="133"/>
        <end position="184"/>
    </location>
</feature>
<evidence type="ECO:0000313" key="8">
    <source>
        <dbReference type="Proteomes" id="UP000255193"/>
    </source>
</evidence>
<gene>
    <name evidence="7" type="primary">fhaC_2</name>
    <name evidence="7" type="ORF">NCTC11091_02209</name>
</gene>
<evidence type="ECO:0000256" key="2">
    <source>
        <dbReference type="ARBA" id="ARBA00022692"/>
    </source>
</evidence>
<dbReference type="Gene3D" id="2.40.160.50">
    <property type="entry name" value="membrane protein fhac: a member of the omp85/tpsb transporter family"/>
    <property type="match status" value="1"/>
</dbReference>
<dbReference type="Gene3D" id="3.10.20.310">
    <property type="entry name" value="membrane protein fhac"/>
    <property type="match status" value="1"/>
</dbReference>
<feature type="domain" description="Haemolysin activator HlyB C-terminal" evidence="4">
    <location>
        <begin position="257"/>
        <end position="581"/>
    </location>
</feature>
<dbReference type="EMBL" id="UGQA01000006">
    <property type="protein sequence ID" value="STZ01736.1"/>
    <property type="molecule type" value="Genomic_DNA"/>
</dbReference>
<dbReference type="AlphaFoldDB" id="A0A378QLG9"/>
<keyword evidence="1" id="KW-0472">Membrane</keyword>
<dbReference type="PIRSF" id="PIRSF029745">
    <property type="entry name" value="FhaC"/>
    <property type="match status" value="1"/>
</dbReference>
<dbReference type="InterPro" id="IPR035251">
    <property type="entry name" value="ShlB_POTRA"/>
</dbReference>
<proteinExistence type="predicted"/>
<dbReference type="InterPro" id="IPR013686">
    <property type="entry name" value="Polypept-transport_assoc_ShlB"/>
</dbReference>
<keyword evidence="2" id="KW-0812">Transmembrane</keyword>
<organism evidence="7 8">
    <name type="scientific">Faucicola atlantae</name>
    <dbReference type="NCBI Taxonomy" id="34059"/>
    <lineage>
        <taxon>Bacteria</taxon>
        <taxon>Pseudomonadati</taxon>
        <taxon>Pseudomonadota</taxon>
        <taxon>Gammaproteobacteria</taxon>
        <taxon>Moraxellales</taxon>
        <taxon>Moraxellaceae</taxon>
        <taxon>Faucicola</taxon>
    </lineage>
</organism>
<evidence type="ECO:0000259" key="5">
    <source>
        <dbReference type="Pfam" id="PF08479"/>
    </source>
</evidence>
<keyword evidence="1" id="KW-1134">Transmembrane beta strand</keyword>
<feature type="domain" description="ShlB POTRA" evidence="6">
    <location>
        <begin position="207"/>
        <end position="249"/>
    </location>
</feature>
<reference evidence="7 8" key="1">
    <citation type="submission" date="2018-06" db="EMBL/GenBank/DDBJ databases">
        <authorList>
            <consortium name="Pathogen Informatics"/>
            <person name="Doyle S."/>
        </authorList>
    </citation>
    <scope>NUCLEOTIDE SEQUENCE [LARGE SCALE GENOMIC DNA]</scope>
    <source>
        <strain evidence="7 8">NCTC11091</strain>
    </source>
</reference>
<dbReference type="InterPro" id="IPR027282">
    <property type="entry name" value="TPS"/>
</dbReference>
<dbReference type="PANTHER" id="PTHR34597:SF3">
    <property type="entry name" value="OUTER MEMBRANE TRANSPORTER CDIB"/>
    <property type="match status" value="1"/>
</dbReference>
<accession>A0A378QLG9</accession>
<dbReference type="GO" id="GO:0008320">
    <property type="term" value="F:protein transmembrane transporter activity"/>
    <property type="evidence" value="ECO:0007669"/>
    <property type="project" value="TreeGrafter"/>
</dbReference>
<keyword evidence="3" id="KW-0998">Cell outer membrane</keyword>
<evidence type="ECO:0000313" key="7">
    <source>
        <dbReference type="EMBL" id="STZ01736.1"/>
    </source>
</evidence>
<dbReference type="GO" id="GO:0046819">
    <property type="term" value="P:protein secretion by the type V secretion system"/>
    <property type="evidence" value="ECO:0007669"/>
    <property type="project" value="TreeGrafter"/>
</dbReference>
<sequence length="622" mass="67713">MALENHLHHFPSIESAALTANRLPMISPLMLGLGILMTPQVYAQTDPNRQIANDQIQRQQQQDAARQQALIPDPQVKIDTSSVAPTAVANQVDHNAPCFPIQQIGYTTLDSQALKDVHRFDFALAPTTHGKTRVLGKCLGVAQINQLVSDVQNRIIERGYATTRVVVGNQNLSTGKLTLTIIPGYIDSIQADTSQSKITISTSRAGLPTTFSTALPLQAGDILNIRDLETALENLKRVPTADADFSIVPSSENTAPGHSDILIEYTQNRKYRMGIGIDDSGAKATGKYQGNVTLSLDNPTNHNDLFYATYSHDLNSLGSSRENKHSDNYALGYVLPIKHWLLNATHSHYTYDQTVAGATQDYTYSGKSDTTNLGLSHLAHRDAKSKTYLNAGGFVKSQHNYIDDTEVDVQRRKIAGWTAGFSHDISFGTNQLKTQFSYQRGTGAFNAITPPESLFNEGTARTGIYKANANLSVPFKLGPPKALTQFSYHAALSGQYAEDALVPSERMAIGGRYTVRGFDGERTLSGDHGVLLRQDLSMALGSTPHAMYIGVDAGHVAMKHKTQDDLLLGHNLVGAAIGLKGQFSPITKLAMSYDVFTGYPISQPKGFGDKDWASGFSLNLEF</sequence>
<evidence type="ECO:0000259" key="6">
    <source>
        <dbReference type="Pfam" id="PF17287"/>
    </source>
</evidence>
<dbReference type="InterPro" id="IPR005565">
    <property type="entry name" value="Hemolysn_activator_HlyB_C"/>
</dbReference>
<dbReference type="Pfam" id="PF17287">
    <property type="entry name" value="POTRA_3"/>
    <property type="match status" value="1"/>
</dbReference>
<dbReference type="InterPro" id="IPR051544">
    <property type="entry name" value="TPS_OM_transporter"/>
</dbReference>
<dbReference type="Pfam" id="PF03865">
    <property type="entry name" value="ShlB"/>
    <property type="match status" value="1"/>
</dbReference>
<evidence type="ECO:0000259" key="4">
    <source>
        <dbReference type="Pfam" id="PF03865"/>
    </source>
</evidence>
<evidence type="ECO:0000256" key="3">
    <source>
        <dbReference type="ARBA" id="ARBA00023237"/>
    </source>
</evidence>
<dbReference type="Proteomes" id="UP000255193">
    <property type="component" value="Unassembled WGS sequence"/>
</dbReference>
<dbReference type="GO" id="GO:0098046">
    <property type="term" value="C:type V protein secretion system complex"/>
    <property type="evidence" value="ECO:0007669"/>
    <property type="project" value="TreeGrafter"/>
</dbReference>
<dbReference type="Pfam" id="PF08479">
    <property type="entry name" value="POTRA_2"/>
    <property type="match status" value="1"/>
</dbReference>
<dbReference type="PANTHER" id="PTHR34597">
    <property type="entry name" value="SLR1661 PROTEIN"/>
    <property type="match status" value="1"/>
</dbReference>
<name>A0A378QLG9_9GAMM</name>
<evidence type="ECO:0000256" key="1">
    <source>
        <dbReference type="ARBA" id="ARBA00022452"/>
    </source>
</evidence>
<protein>
    <submittedName>
        <fullName evidence="7">TpsB transporter</fullName>
    </submittedName>
</protein>